<dbReference type="InterPro" id="IPR004095">
    <property type="entry name" value="TGS"/>
</dbReference>
<dbReference type="CDD" id="cd01896">
    <property type="entry name" value="DRG"/>
    <property type="match status" value="1"/>
</dbReference>
<sequence length="370" mass="40477">MGVQEDIRKLEEEIKNTQYNKATQKHIGKLKSKLAKLREESQNPSGSGGSSGPAYAIRKTGDATVAFVGFPSVGKSTLLNKLTNANSEVGAYAFTTLTIIPGLMEHKGAKIQVLDAPGIISGASFGRGRGSEVLAAVRNVDLIMVIVDVFSPEHIPVIERELSNVGIRLDQIPPEVKIAKRDRGGVAVNTTLPLSKIDEDTVVAILGEYKIHNADIVIRDDVDADQLIDSVMGNRSYIPTLVIINKIDLADQESLDIMEGAVHDRPHVFVSGHKEINLEELKDKIFETLGFIKLYLKPQGKKADMRDPLIILKNSTVRDVCNKLHRDFVKNFRYAQVWGPSAKHPGQRVGLDHVLGDGDILSVVVKKSGQ</sequence>
<dbReference type="OrthoDB" id="372125at2157"/>
<dbReference type="InterPro" id="IPR027417">
    <property type="entry name" value="P-loop_NTPase"/>
</dbReference>
<keyword evidence="1" id="KW-0547">Nucleotide-binding</keyword>
<evidence type="ECO:0000313" key="6">
    <source>
        <dbReference type="EMBL" id="MBP2201809.1"/>
    </source>
</evidence>
<evidence type="ECO:0000259" key="5">
    <source>
        <dbReference type="PROSITE" id="PS51880"/>
    </source>
</evidence>
<dbReference type="InterPro" id="IPR005225">
    <property type="entry name" value="Small_GTP-bd"/>
</dbReference>
<dbReference type="EMBL" id="JAGGMV010000003">
    <property type="protein sequence ID" value="MBP2201809.1"/>
    <property type="molecule type" value="Genomic_DNA"/>
</dbReference>
<keyword evidence="2" id="KW-0342">GTP-binding</keyword>
<evidence type="ECO:0000256" key="2">
    <source>
        <dbReference type="ARBA" id="ARBA00023134"/>
    </source>
</evidence>
<dbReference type="InterPro" id="IPR006073">
    <property type="entry name" value="GTP-bd"/>
</dbReference>
<evidence type="ECO:0000313" key="7">
    <source>
        <dbReference type="Proteomes" id="UP000740329"/>
    </source>
</evidence>
<proteinExistence type="predicted"/>
<dbReference type="PROSITE" id="PS51880">
    <property type="entry name" value="TGS"/>
    <property type="match status" value="1"/>
</dbReference>
<dbReference type="CDD" id="cd01666">
    <property type="entry name" value="TGS_DRG"/>
    <property type="match status" value="1"/>
</dbReference>
<dbReference type="RefSeq" id="WP_209591329.1">
    <property type="nucleotide sequence ID" value="NZ_JAGGMU010000003.1"/>
</dbReference>
<dbReference type="PANTHER" id="PTHR43127">
    <property type="entry name" value="DEVELOPMENTALLY-REGULATED GTP-BINDING PROTEIN 2"/>
    <property type="match status" value="1"/>
</dbReference>
<gene>
    <name evidence="6" type="ORF">J3E07_001234</name>
</gene>
<dbReference type="Gene3D" id="6.10.140.1070">
    <property type="match status" value="1"/>
</dbReference>
<dbReference type="Gene3D" id="3.10.20.30">
    <property type="match status" value="1"/>
</dbReference>
<dbReference type="InterPro" id="IPR012675">
    <property type="entry name" value="Beta-grasp_dom_sf"/>
</dbReference>
<dbReference type="GO" id="GO:0003924">
    <property type="term" value="F:GTPase activity"/>
    <property type="evidence" value="ECO:0007669"/>
    <property type="project" value="InterPro"/>
</dbReference>
<accession>A0A8J7RG78</accession>
<dbReference type="FunFam" id="3.10.20.30:FF:000003">
    <property type="entry name" value="Developmentally-regulated GTP-binding protein 1"/>
    <property type="match status" value="1"/>
</dbReference>
<dbReference type="PROSITE" id="PS51710">
    <property type="entry name" value="G_OBG"/>
    <property type="match status" value="1"/>
</dbReference>
<name>A0A8J7RG78_METVO</name>
<feature type="region of interest" description="Disordered" evidence="3">
    <location>
        <begin position="32"/>
        <end position="54"/>
    </location>
</feature>
<feature type="domain" description="OBG-type G" evidence="4">
    <location>
        <begin position="63"/>
        <end position="290"/>
    </location>
</feature>
<dbReference type="InterPro" id="IPR045001">
    <property type="entry name" value="DRG"/>
</dbReference>
<dbReference type="Gene3D" id="3.40.50.300">
    <property type="entry name" value="P-loop containing nucleotide triphosphate hydrolases"/>
    <property type="match status" value="1"/>
</dbReference>
<organism evidence="6 7">
    <name type="scientific">Methanococcus voltae</name>
    <dbReference type="NCBI Taxonomy" id="2188"/>
    <lineage>
        <taxon>Archaea</taxon>
        <taxon>Methanobacteriati</taxon>
        <taxon>Methanobacteriota</taxon>
        <taxon>Methanomada group</taxon>
        <taxon>Methanococci</taxon>
        <taxon>Methanococcales</taxon>
        <taxon>Methanococcaceae</taxon>
        <taxon>Methanococcus</taxon>
    </lineage>
</organism>
<reference evidence="6" key="1">
    <citation type="submission" date="2021-03" db="EMBL/GenBank/DDBJ databases">
        <title>Genomic Encyclopedia of Type Strains, Phase IV (KMG-V): Genome sequencing to study the core and pangenomes of soil and plant-associated prokaryotes.</title>
        <authorList>
            <person name="Whitman W."/>
        </authorList>
    </citation>
    <scope>NUCLEOTIDE SEQUENCE</scope>
    <source>
        <strain evidence="6">C4</strain>
    </source>
</reference>
<dbReference type="InterPro" id="IPR031167">
    <property type="entry name" value="G_OBG"/>
</dbReference>
<dbReference type="PRINTS" id="PR00326">
    <property type="entry name" value="GTP1OBG"/>
</dbReference>
<dbReference type="GO" id="GO:0005525">
    <property type="term" value="F:GTP binding"/>
    <property type="evidence" value="ECO:0007669"/>
    <property type="project" value="UniProtKB-KW"/>
</dbReference>
<dbReference type="Pfam" id="PF01926">
    <property type="entry name" value="MMR_HSR1"/>
    <property type="match status" value="1"/>
</dbReference>
<evidence type="ECO:0000256" key="1">
    <source>
        <dbReference type="ARBA" id="ARBA00022741"/>
    </source>
</evidence>
<dbReference type="AlphaFoldDB" id="A0A8J7RG78"/>
<dbReference type="Pfam" id="PF02824">
    <property type="entry name" value="TGS"/>
    <property type="match status" value="1"/>
</dbReference>
<feature type="domain" description="TGS" evidence="5">
    <location>
        <begin position="290"/>
        <end position="365"/>
    </location>
</feature>
<protein>
    <submittedName>
        <fullName evidence="6">Small GTP-binding protein</fullName>
    </submittedName>
</protein>
<dbReference type="SUPFAM" id="SSF52540">
    <property type="entry name" value="P-loop containing nucleoside triphosphate hydrolases"/>
    <property type="match status" value="1"/>
</dbReference>
<evidence type="ECO:0000259" key="4">
    <source>
        <dbReference type="PROSITE" id="PS51710"/>
    </source>
</evidence>
<dbReference type="Pfam" id="PF16897">
    <property type="entry name" value="MMR_HSR1_Xtn"/>
    <property type="match status" value="1"/>
</dbReference>
<dbReference type="InterPro" id="IPR031662">
    <property type="entry name" value="GTP-binding_2"/>
</dbReference>
<evidence type="ECO:0000256" key="3">
    <source>
        <dbReference type="SAM" id="MobiDB-lite"/>
    </source>
</evidence>
<dbReference type="NCBIfam" id="TIGR00231">
    <property type="entry name" value="small_GTP"/>
    <property type="match status" value="1"/>
</dbReference>
<comment type="caution">
    <text evidence="6">The sequence shown here is derived from an EMBL/GenBank/DDBJ whole genome shotgun (WGS) entry which is preliminary data.</text>
</comment>
<dbReference type="Proteomes" id="UP000740329">
    <property type="component" value="Unassembled WGS sequence"/>
</dbReference>